<proteinExistence type="predicted"/>
<evidence type="ECO:0000313" key="1">
    <source>
        <dbReference type="EMBL" id="SDK37030.1"/>
    </source>
</evidence>
<dbReference type="Proteomes" id="UP000198510">
    <property type="component" value="Unassembled WGS sequence"/>
</dbReference>
<dbReference type="AlphaFoldDB" id="A0A1G9BD44"/>
<organism evidence="1 2">
    <name type="scientific">Catalinimonas alkaloidigena</name>
    <dbReference type="NCBI Taxonomy" id="1075417"/>
    <lineage>
        <taxon>Bacteria</taxon>
        <taxon>Pseudomonadati</taxon>
        <taxon>Bacteroidota</taxon>
        <taxon>Cytophagia</taxon>
        <taxon>Cytophagales</taxon>
        <taxon>Catalimonadaceae</taxon>
        <taxon>Catalinimonas</taxon>
    </lineage>
</organism>
<reference evidence="1 2" key="1">
    <citation type="submission" date="2016-10" db="EMBL/GenBank/DDBJ databases">
        <authorList>
            <person name="de Groot N.N."/>
        </authorList>
    </citation>
    <scope>NUCLEOTIDE SEQUENCE [LARGE SCALE GENOMIC DNA]</scope>
    <source>
        <strain evidence="1 2">DSM 25186</strain>
    </source>
</reference>
<accession>A0A1G9BD44</accession>
<dbReference type="STRING" id="1075417.SAMN05421823_102574"/>
<protein>
    <submittedName>
        <fullName evidence="1">Uncharacterized protein</fullName>
    </submittedName>
</protein>
<name>A0A1G9BD44_9BACT</name>
<evidence type="ECO:0000313" key="2">
    <source>
        <dbReference type="Proteomes" id="UP000198510"/>
    </source>
</evidence>
<sequence>MRLQGLLTRGRWLAFGVLLLVLTNRCQPKEAPDLCDCVPVDEQGNWDMHLSEGCIQQFIDRFGEDLHGMERWFRDSCSTYRARKEKPEIQA</sequence>
<gene>
    <name evidence="1" type="ORF">SAMN05421823_102574</name>
</gene>
<keyword evidence="2" id="KW-1185">Reference proteome</keyword>
<dbReference type="EMBL" id="FNFO01000002">
    <property type="protein sequence ID" value="SDK37030.1"/>
    <property type="molecule type" value="Genomic_DNA"/>
</dbReference>